<evidence type="ECO:0000256" key="1">
    <source>
        <dbReference type="SAM" id="Coils"/>
    </source>
</evidence>
<dbReference type="AlphaFoldDB" id="A0C297"/>
<dbReference type="SUPFAM" id="SSF52540">
    <property type="entry name" value="P-loop containing nucleoside triphosphate hydrolases"/>
    <property type="match status" value="1"/>
</dbReference>
<accession>A0C297</accession>
<dbReference type="InParanoid" id="A0C297"/>
<keyword evidence="1" id="KW-0175">Coiled coil</keyword>
<dbReference type="InterPro" id="IPR027417">
    <property type="entry name" value="P-loop_NTPase"/>
</dbReference>
<dbReference type="EMBL" id="CT868035">
    <property type="protein sequence ID" value="CAK64914.1"/>
    <property type="molecule type" value="Genomic_DNA"/>
</dbReference>
<protein>
    <recommendedName>
        <fullName evidence="4">G domain-containing protein</fullName>
    </recommendedName>
</protein>
<dbReference type="RefSeq" id="XP_001432311.1">
    <property type="nucleotide sequence ID" value="XM_001432274.1"/>
</dbReference>
<dbReference type="OrthoDB" id="10529002at2759"/>
<dbReference type="Proteomes" id="UP000000600">
    <property type="component" value="Unassembled WGS sequence"/>
</dbReference>
<dbReference type="STRING" id="5888.A0C297"/>
<evidence type="ECO:0000313" key="2">
    <source>
        <dbReference type="EMBL" id="CAK64914.1"/>
    </source>
</evidence>
<dbReference type="HOGENOM" id="CLU_646341_0_0_1"/>
<name>A0C297_PARTE</name>
<dbReference type="KEGG" id="ptm:GSPATT00034391001"/>
<proteinExistence type="predicted"/>
<feature type="coiled-coil region" evidence="1">
    <location>
        <begin position="356"/>
        <end position="424"/>
    </location>
</feature>
<evidence type="ECO:0000313" key="3">
    <source>
        <dbReference type="Proteomes" id="UP000000600"/>
    </source>
</evidence>
<keyword evidence="3" id="KW-1185">Reference proteome</keyword>
<evidence type="ECO:0008006" key="4">
    <source>
        <dbReference type="Google" id="ProtNLM"/>
    </source>
</evidence>
<dbReference type="eggNOG" id="ENOG502R2X5">
    <property type="taxonomic scope" value="Eukaryota"/>
</dbReference>
<organism evidence="2 3">
    <name type="scientific">Paramecium tetraurelia</name>
    <dbReference type="NCBI Taxonomy" id="5888"/>
    <lineage>
        <taxon>Eukaryota</taxon>
        <taxon>Sar</taxon>
        <taxon>Alveolata</taxon>
        <taxon>Ciliophora</taxon>
        <taxon>Intramacronucleata</taxon>
        <taxon>Oligohymenophorea</taxon>
        <taxon>Peniculida</taxon>
        <taxon>Parameciidae</taxon>
        <taxon>Paramecium</taxon>
    </lineage>
</organism>
<dbReference type="GeneID" id="5018096"/>
<gene>
    <name evidence="2" type="ORF">GSPATT00034391001</name>
</gene>
<dbReference type="OMA" id="VIFNDYS"/>
<reference evidence="2 3" key="1">
    <citation type="journal article" date="2006" name="Nature">
        <title>Global trends of whole-genome duplications revealed by the ciliate Paramecium tetraurelia.</title>
        <authorList>
            <consortium name="Genoscope"/>
            <person name="Aury J.-M."/>
            <person name="Jaillon O."/>
            <person name="Duret L."/>
            <person name="Noel B."/>
            <person name="Jubin C."/>
            <person name="Porcel B.M."/>
            <person name="Segurens B."/>
            <person name="Daubin V."/>
            <person name="Anthouard V."/>
            <person name="Aiach N."/>
            <person name="Arnaiz O."/>
            <person name="Billaut A."/>
            <person name="Beisson J."/>
            <person name="Blanc I."/>
            <person name="Bouhouche K."/>
            <person name="Camara F."/>
            <person name="Duharcourt S."/>
            <person name="Guigo R."/>
            <person name="Gogendeau D."/>
            <person name="Katinka M."/>
            <person name="Keller A.-M."/>
            <person name="Kissmehl R."/>
            <person name="Klotz C."/>
            <person name="Koll F."/>
            <person name="Le Moue A."/>
            <person name="Lepere C."/>
            <person name="Malinsky S."/>
            <person name="Nowacki M."/>
            <person name="Nowak J.K."/>
            <person name="Plattner H."/>
            <person name="Poulain J."/>
            <person name="Ruiz F."/>
            <person name="Serrano V."/>
            <person name="Zagulski M."/>
            <person name="Dessen P."/>
            <person name="Betermier M."/>
            <person name="Weissenbach J."/>
            <person name="Scarpelli C."/>
            <person name="Schachter V."/>
            <person name="Sperling L."/>
            <person name="Meyer E."/>
            <person name="Cohen J."/>
            <person name="Wincker P."/>
        </authorList>
    </citation>
    <scope>NUCLEOTIDE SEQUENCE [LARGE SCALE GENOMIC DNA]</scope>
    <source>
        <strain evidence="2 3">Stock d4-2</strain>
    </source>
</reference>
<sequence length="425" mass="50558">MDSLQDTEFLDLVEKCQKIIDQYEQDDEISTVLLIGNHYSGKSTVFNFLSGANFNFNDEAKQIEIANKQDKFSQMNNGTKSITKTPLNVYKNNQNNHVIIDFPAEFLNTDKSKDQQLIKLLFNKVVTSGPIKLIYILQCYDDCLPNRGTDLVHFSKMLNNPNFSLLLNKNHSEKSDEQLICKIKKQWEESYQINFNKTPKKVEQIHILKKAYKNSLEVIFNDYSRKTLWCLIEQAKEIEIKPLEIPYGDELNLYKNNLEWEFVNDYLNHLLQENQNQKDQKQTENDEEELFYFVKIRNQKTALQWYQKFFELCNKIIQITSINSNKMVEKQGFNKINCQSNLDVIISFVKNQLQNIEEIYQKRKQYLNIQQNLEKKMNLQFKEIQNTIKKLLEGQFQLEKENLRLKTENEKEKLQRQILEKQLKL</sequence>